<dbReference type="InterPro" id="IPR051783">
    <property type="entry name" value="NAD(P)-dependent_oxidoreduct"/>
</dbReference>
<dbReference type="Proteomes" id="UP000319769">
    <property type="component" value="Unassembled WGS sequence"/>
</dbReference>
<dbReference type="GO" id="GO:0004029">
    <property type="term" value="F:aldehyde dehydrogenase (NAD+) activity"/>
    <property type="evidence" value="ECO:0007669"/>
    <property type="project" value="TreeGrafter"/>
</dbReference>
<proteinExistence type="predicted"/>
<dbReference type="Gene3D" id="3.40.50.720">
    <property type="entry name" value="NAD(P)-binding Rossmann-like Domain"/>
    <property type="match status" value="1"/>
</dbReference>
<keyword evidence="3" id="KW-1185">Reference proteome</keyword>
<evidence type="ECO:0000313" key="3">
    <source>
        <dbReference type="Proteomes" id="UP000319769"/>
    </source>
</evidence>
<evidence type="ECO:0000259" key="1">
    <source>
        <dbReference type="Pfam" id="PF01370"/>
    </source>
</evidence>
<organism evidence="2 3">
    <name type="scientific">Amycolatopsis acidicola</name>
    <dbReference type="NCBI Taxonomy" id="2596893"/>
    <lineage>
        <taxon>Bacteria</taxon>
        <taxon>Bacillati</taxon>
        <taxon>Actinomycetota</taxon>
        <taxon>Actinomycetes</taxon>
        <taxon>Pseudonocardiales</taxon>
        <taxon>Pseudonocardiaceae</taxon>
        <taxon>Amycolatopsis</taxon>
    </lineage>
</organism>
<evidence type="ECO:0000313" key="2">
    <source>
        <dbReference type="EMBL" id="KAA9156539.1"/>
    </source>
</evidence>
<dbReference type="Pfam" id="PF01370">
    <property type="entry name" value="Epimerase"/>
    <property type="match status" value="1"/>
</dbReference>
<dbReference type="InterPro" id="IPR036291">
    <property type="entry name" value="NAD(P)-bd_dom_sf"/>
</dbReference>
<dbReference type="SUPFAM" id="SSF51735">
    <property type="entry name" value="NAD(P)-binding Rossmann-fold domains"/>
    <property type="match status" value="1"/>
</dbReference>
<dbReference type="AlphaFoldDB" id="A0A5N0UZ66"/>
<dbReference type="RefSeq" id="WP_144749362.1">
    <property type="nucleotide sequence ID" value="NZ_VMNW02000048.1"/>
</dbReference>
<sequence length="333" mass="34748">MKILVTGASGYIGSHTLATLRRRGHEVRALARNPERLRATLAPFGVDAEVATGDMTDENAVATALQGCDAVIHAAGEVGVSGGVGPKGTANADGVRTVVGQAIEAGIGPVVYTSTVGSYLPATDPVITLDTPLAEPLSSYGASKRQAEELVLEWQSQGAPVVDFTVGGVYGPQSPHLEGGFSSIVAALGTFMLVPDGGVGVIDVRDLARLLANAVEAPAEPRRYLAGGRFLTWAEWTETLAAAAGCEVPHKRIASADMIDLGRRCDEMRAQGKEAPPLSEEAAIVMTSAVPTDDSATLSTFGCEYRPTVDTFRDTVEWLREQGAVKPRAATHG</sequence>
<name>A0A5N0UZ66_9PSEU</name>
<dbReference type="GO" id="GO:0005737">
    <property type="term" value="C:cytoplasm"/>
    <property type="evidence" value="ECO:0007669"/>
    <property type="project" value="TreeGrafter"/>
</dbReference>
<dbReference type="InterPro" id="IPR001509">
    <property type="entry name" value="Epimerase_deHydtase"/>
</dbReference>
<dbReference type="PANTHER" id="PTHR48079">
    <property type="entry name" value="PROTEIN YEEZ"/>
    <property type="match status" value="1"/>
</dbReference>
<comment type="caution">
    <text evidence="2">The sequence shown here is derived from an EMBL/GenBank/DDBJ whole genome shotgun (WGS) entry which is preliminary data.</text>
</comment>
<accession>A0A5N0UZ66</accession>
<feature type="domain" description="NAD-dependent epimerase/dehydratase" evidence="1">
    <location>
        <begin position="3"/>
        <end position="224"/>
    </location>
</feature>
<dbReference type="EMBL" id="VMNW02000048">
    <property type="protein sequence ID" value="KAA9156539.1"/>
    <property type="molecule type" value="Genomic_DNA"/>
</dbReference>
<protein>
    <submittedName>
        <fullName evidence="2">SDR family NAD(P)-dependent oxidoreductase</fullName>
    </submittedName>
</protein>
<dbReference type="OrthoDB" id="5491199at2"/>
<dbReference type="PANTHER" id="PTHR48079:SF6">
    <property type="entry name" value="NAD(P)-BINDING DOMAIN-CONTAINING PROTEIN-RELATED"/>
    <property type="match status" value="1"/>
</dbReference>
<reference evidence="2" key="1">
    <citation type="submission" date="2019-09" db="EMBL/GenBank/DDBJ databases">
        <authorList>
            <person name="Teo W.F.A."/>
            <person name="Duangmal K."/>
        </authorList>
    </citation>
    <scope>NUCLEOTIDE SEQUENCE [LARGE SCALE GENOMIC DNA]</scope>
    <source>
        <strain evidence="2">K81G1</strain>
    </source>
</reference>
<gene>
    <name evidence="2" type="ORF">FPZ12_027220</name>
</gene>